<keyword evidence="5" id="KW-0808">Transferase</keyword>
<feature type="signal peptide" evidence="18">
    <location>
        <begin position="1"/>
        <end position="28"/>
    </location>
</feature>
<dbReference type="Gene3D" id="3.30.200.20">
    <property type="entry name" value="Phosphorylase Kinase, domain 1"/>
    <property type="match status" value="1"/>
</dbReference>
<dbReference type="GO" id="GO:0030246">
    <property type="term" value="F:carbohydrate binding"/>
    <property type="evidence" value="ECO:0007669"/>
    <property type="project" value="UniProtKB-KW"/>
</dbReference>
<evidence type="ECO:0000256" key="5">
    <source>
        <dbReference type="ARBA" id="ARBA00022679"/>
    </source>
</evidence>
<evidence type="ECO:0000256" key="1">
    <source>
        <dbReference type="ARBA" id="ARBA00004251"/>
    </source>
</evidence>
<comment type="similarity">
    <text evidence="2">In the N-terminal section; belongs to the leguminous lectin family.</text>
</comment>
<dbReference type="GO" id="GO:0005524">
    <property type="term" value="F:ATP binding"/>
    <property type="evidence" value="ECO:0007669"/>
    <property type="project" value="UniProtKB-UniRule"/>
</dbReference>
<dbReference type="GO" id="GO:0005886">
    <property type="term" value="C:plasma membrane"/>
    <property type="evidence" value="ECO:0007669"/>
    <property type="project" value="UniProtKB-SubCell"/>
</dbReference>
<dbReference type="SUPFAM" id="SSF56112">
    <property type="entry name" value="Protein kinase-like (PK-like)"/>
    <property type="match status" value="1"/>
</dbReference>
<keyword evidence="7 18" id="KW-0732">Signal</keyword>
<keyword evidence="14" id="KW-0675">Receptor</keyword>
<evidence type="ECO:0000256" key="8">
    <source>
        <dbReference type="ARBA" id="ARBA00022734"/>
    </source>
</evidence>
<dbReference type="OrthoDB" id="672805at2759"/>
<dbReference type="EMBL" id="JACEFO010002050">
    <property type="protein sequence ID" value="KAF8687985.1"/>
    <property type="molecule type" value="Genomic_DNA"/>
</dbReference>
<evidence type="ECO:0000313" key="20">
    <source>
        <dbReference type="EMBL" id="KAF8687985.1"/>
    </source>
</evidence>
<dbReference type="Pfam" id="PF00139">
    <property type="entry name" value="Lectin_legB"/>
    <property type="match status" value="1"/>
</dbReference>
<proteinExistence type="inferred from homology"/>
<organism evidence="20 21">
    <name type="scientific">Digitaria exilis</name>
    <dbReference type="NCBI Taxonomy" id="1010633"/>
    <lineage>
        <taxon>Eukaryota</taxon>
        <taxon>Viridiplantae</taxon>
        <taxon>Streptophyta</taxon>
        <taxon>Embryophyta</taxon>
        <taxon>Tracheophyta</taxon>
        <taxon>Spermatophyta</taxon>
        <taxon>Magnoliopsida</taxon>
        <taxon>Liliopsida</taxon>
        <taxon>Poales</taxon>
        <taxon>Poaceae</taxon>
        <taxon>PACMAD clade</taxon>
        <taxon>Panicoideae</taxon>
        <taxon>Panicodae</taxon>
        <taxon>Paniceae</taxon>
        <taxon>Anthephorinae</taxon>
        <taxon>Digitaria</taxon>
    </lineage>
</organism>
<dbReference type="PANTHER" id="PTHR27007">
    <property type="match status" value="1"/>
</dbReference>
<dbReference type="Pfam" id="PF00069">
    <property type="entry name" value="Pkinase"/>
    <property type="match status" value="1"/>
</dbReference>
<reference evidence="20" key="1">
    <citation type="submission" date="2020-07" db="EMBL/GenBank/DDBJ databases">
        <title>Genome sequence and genetic diversity analysis of an under-domesticated orphan crop, white fonio (Digitaria exilis).</title>
        <authorList>
            <person name="Bennetzen J.L."/>
            <person name="Chen S."/>
            <person name="Ma X."/>
            <person name="Wang X."/>
            <person name="Yssel A.E.J."/>
            <person name="Chaluvadi S.R."/>
            <person name="Johnson M."/>
            <person name="Gangashetty P."/>
            <person name="Hamidou F."/>
            <person name="Sanogo M.D."/>
            <person name="Zwaenepoel A."/>
            <person name="Wallace J."/>
            <person name="Van De Peer Y."/>
            <person name="Van Deynze A."/>
        </authorList>
    </citation>
    <scope>NUCLEOTIDE SEQUENCE</scope>
    <source>
        <tissue evidence="20">Leaves</tissue>
    </source>
</reference>
<dbReference type="InterPro" id="IPR000719">
    <property type="entry name" value="Prot_kinase_dom"/>
</dbReference>
<accession>A0A835BD78</accession>
<evidence type="ECO:0000256" key="13">
    <source>
        <dbReference type="ARBA" id="ARBA00023136"/>
    </source>
</evidence>
<keyword evidence="9 16" id="KW-0547">Nucleotide-binding</keyword>
<comment type="similarity">
    <text evidence="3">In the C-terminal section; belongs to the protein kinase superfamily. Ser/Thr protein kinase family.</text>
</comment>
<evidence type="ECO:0000256" key="2">
    <source>
        <dbReference type="ARBA" id="ARBA00008536"/>
    </source>
</evidence>
<dbReference type="InterPro" id="IPR013320">
    <property type="entry name" value="ConA-like_dom_sf"/>
</dbReference>
<evidence type="ECO:0000256" key="15">
    <source>
        <dbReference type="ARBA" id="ARBA00023180"/>
    </source>
</evidence>
<comment type="subcellular location">
    <subcellularLocation>
        <location evidence="1">Cell membrane</location>
        <topology evidence="1">Single-pass type I membrane protein</topology>
    </subcellularLocation>
</comment>
<comment type="caution">
    <text evidence="20">The sequence shown here is derived from an EMBL/GenBank/DDBJ whole genome shotgun (WGS) entry which is preliminary data.</text>
</comment>
<dbReference type="FunFam" id="3.30.200.20:FF:000168">
    <property type="entry name" value="L-type lectin-domain containing receptor kinase IX.1"/>
    <property type="match status" value="1"/>
</dbReference>
<dbReference type="InterPro" id="IPR008271">
    <property type="entry name" value="Ser/Thr_kinase_AS"/>
</dbReference>
<keyword evidence="10" id="KW-0418">Kinase</keyword>
<evidence type="ECO:0000256" key="11">
    <source>
        <dbReference type="ARBA" id="ARBA00022840"/>
    </source>
</evidence>
<keyword evidence="21" id="KW-1185">Reference proteome</keyword>
<keyword evidence="8" id="KW-0430">Lectin</keyword>
<keyword evidence="15" id="KW-0325">Glycoprotein</keyword>
<dbReference type="GO" id="GO:0004672">
    <property type="term" value="F:protein kinase activity"/>
    <property type="evidence" value="ECO:0007669"/>
    <property type="project" value="InterPro"/>
</dbReference>
<keyword evidence="13" id="KW-0472">Membrane</keyword>
<feature type="domain" description="Protein kinase" evidence="19">
    <location>
        <begin position="343"/>
        <end position="619"/>
    </location>
</feature>
<feature type="region of interest" description="Disordered" evidence="17">
    <location>
        <begin position="635"/>
        <end position="661"/>
    </location>
</feature>
<dbReference type="SMART" id="SM00220">
    <property type="entry name" value="S_TKc"/>
    <property type="match status" value="1"/>
</dbReference>
<evidence type="ECO:0000256" key="3">
    <source>
        <dbReference type="ARBA" id="ARBA00010217"/>
    </source>
</evidence>
<keyword evidence="6" id="KW-0812">Transmembrane</keyword>
<keyword evidence="4" id="KW-1003">Cell membrane</keyword>
<evidence type="ECO:0000256" key="9">
    <source>
        <dbReference type="ARBA" id="ARBA00022741"/>
    </source>
</evidence>
<evidence type="ECO:0000256" key="12">
    <source>
        <dbReference type="ARBA" id="ARBA00022989"/>
    </source>
</evidence>
<dbReference type="InterPro" id="IPR011009">
    <property type="entry name" value="Kinase-like_dom_sf"/>
</dbReference>
<dbReference type="PROSITE" id="PS50011">
    <property type="entry name" value="PROTEIN_KINASE_DOM"/>
    <property type="match status" value="1"/>
</dbReference>
<keyword evidence="11 16" id="KW-0067">ATP-binding</keyword>
<dbReference type="Gene3D" id="2.60.120.200">
    <property type="match status" value="1"/>
</dbReference>
<evidence type="ECO:0000256" key="7">
    <source>
        <dbReference type="ARBA" id="ARBA00022729"/>
    </source>
</evidence>
<evidence type="ECO:0000256" key="4">
    <source>
        <dbReference type="ARBA" id="ARBA00022475"/>
    </source>
</evidence>
<evidence type="ECO:0000256" key="16">
    <source>
        <dbReference type="PROSITE-ProRule" id="PRU10141"/>
    </source>
</evidence>
<evidence type="ECO:0000256" key="17">
    <source>
        <dbReference type="SAM" id="MobiDB-lite"/>
    </source>
</evidence>
<dbReference type="AlphaFoldDB" id="A0A835BD78"/>
<keyword evidence="12" id="KW-1133">Transmembrane helix</keyword>
<protein>
    <recommendedName>
        <fullName evidence="19">Protein kinase domain-containing protein</fullName>
    </recommendedName>
</protein>
<feature type="chain" id="PRO_5032521575" description="Protein kinase domain-containing protein" evidence="18">
    <location>
        <begin position="29"/>
        <end position="661"/>
    </location>
</feature>
<dbReference type="Proteomes" id="UP000636709">
    <property type="component" value="Unassembled WGS sequence"/>
</dbReference>
<evidence type="ECO:0000313" key="21">
    <source>
        <dbReference type="Proteomes" id="UP000636709"/>
    </source>
</evidence>
<dbReference type="GO" id="GO:0002229">
    <property type="term" value="P:defense response to oomycetes"/>
    <property type="evidence" value="ECO:0007669"/>
    <property type="project" value="UniProtKB-ARBA"/>
</dbReference>
<evidence type="ECO:0000259" key="19">
    <source>
        <dbReference type="PROSITE" id="PS50011"/>
    </source>
</evidence>
<dbReference type="CDD" id="cd14066">
    <property type="entry name" value="STKc_IRAK"/>
    <property type="match status" value="1"/>
</dbReference>
<name>A0A835BD78_9POAL</name>
<dbReference type="PROSITE" id="PS00108">
    <property type="entry name" value="PROTEIN_KINASE_ST"/>
    <property type="match status" value="1"/>
</dbReference>
<evidence type="ECO:0000256" key="10">
    <source>
        <dbReference type="ARBA" id="ARBA00022777"/>
    </source>
</evidence>
<gene>
    <name evidence="20" type="ORF">HU200_042470</name>
</gene>
<dbReference type="SUPFAM" id="SSF49899">
    <property type="entry name" value="Concanavalin A-like lectins/glucanases"/>
    <property type="match status" value="1"/>
</dbReference>
<sequence>MVTKTTKILINLACYLLCVSSTLPNATSLSFNYNFSTPGALTSADLKYISNATAAVDRVDLTKNTTWSTGRVAYGQPVQLWDSTGKVASFTSNFTFVIRPRNSTNQADGMTFFVGTYPPTLPHDSNGGFLGLVNNPYNPANTNFPPTVAVEFDAFRNFWDPSNTASHVGLDVDSITSAKYAALPDGCFNGTMSAWIKYDANASTLSATLRFHDLPGLGLYNVSAAVDLRAAGLPQQAAVGFSAATGDYVESHQILSWSFESTLTSVDDGKWLPLVFSSSPSSSSLVICGPAAWILCYREYQKRKGTKEGPENNAATPLDDEFEKGTGPRKFTYRQLSLATREFSDDEKLGEGGFGSVYRGFLKDQGLHVAIKRVSKTSKQGRREYISEVTTIGRFRHRNLVQLLGWCHENDELLLVYELMTNGSLDTHLYSTRNVLTWPMRYNIILGMGSALLYLHQECEECVVHRDIKPSNVMLDSSFNVKLGDFGLARLVNHGRDERTTMVAGTRGYIDPECAVTWRASARSDVYSFGVVLLEIACGRKPVVPEEDESRVLLVQWVWGLYGRGEVLDAVDARLRDDVVELDELEAERALVVGLWCVHPDNASRPAIRQAMNVLHIEAPLPELPLEMPMAMYGPPAGVGSGSSSNTASSSSGRLGASAPT</sequence>
<dbReference type="CDD" id="cd06899">
    <property type="entry name" value="lectin_legume_LecRK_Arcelin_ConA"/>
    <property type="match status" value="1"/>
</dbReference>
<evidence type="ECO:0000256" key="18">
    <source>
        <dbReference type="SAM" id="SignalP"/>
    </source>
</evidence>
<dbReference type="PROSITE" id="PS00107">
    <property type="entry name" value="PROTEIN_KINASE_ATP"/>
    <property type="match status" value="1"/>
</dbReference>
<feature type="binding site" evidence="16">
    <location>
        <position position="372"/>
    </location>
    <ligand>
        <name>ATP</name>
        <dbReference type="ChEBI" id="CHEBI:30616"/>
    </ligand>
</feature>
<dbReference type="InterPro" id="IPR050528">
    <property type="entry name" value="L-type_Lectin-RKs"/>
</dbReference>
<dbReference type="Gene3D" id="1.10.510.10">
    <property type="entry name" value="Transferase(Phosphotransferase) domain 1"/>
    <property type="match status" value="1"/>
</dbReference>
<evidence type="ECO:0000256" key="14">
    <source>
        <dbReference type="ARBA" id="ARBA00023170"/>
    </source>
</evidence>
<evidence type="ECO:0000256" key="6">
    <source>
        <dbReference type="ARBA" id="ARBA00022692"/>
    </source>
</evidence>
<dbReference type="InterPro" id="IPR017441">
    <property type="entry name" value="Protein_kinase_ATP_BS"/>
</dbReference>
<dbReference type="InterPro" id="IPR001220">
    <property type="entry name" value="Legume_lectin_dom"/>
</dbReference>
<dbReference type="FunFam" id="1.10.510.10:FF:000240">
    <property type="entry name" value="Lectin-domain containing receptor kinase A4.3"/>
    <property type="match status" value="1"/>
</dbReference>